<dbReference type="STRING" id="436010.A0A166LCF0"/>
<dbReference type="Pfam" id="PF05199">
    <property type="entry name" value="GMC_oxred_C"/>
    <property type="match status" value="1"/>
</dbReference>
<dbReference type="EMBL" id="KV417537">
    <property type="protein sequence ID" value="KZP22808.1"/>
    <property type="molecule type" value="Genomic_DNA"/>
</dbReference>
<dbReference type="InterPro" id="IPR012132">
    <property type="entry name" value="GMC_OxRdtase"/>
</dbReference>
<evidence type="ECO:0000313" key="8">
    <source>
        <dbReference type="Proteomes" id="UP000076532"/>
    </source>
</evidence>
<protein>
    <submittedName>
        <fullName evidence="7">GMC oxidoreductase</fullName>
    </submittedName>
</protein>
<evidence type="ECO:0000259" key="5">
    <source>
        <dbReference type="PROSITE" id="PS00623"/>
    </source>
</evidence>
<dbReference type="GO" id="GO:0016614">
    <property type="term" value="F:oxidoreductase activity, acting on CH-OH group of donors"/>
    <property type="evidence" value="ECO:0007669"/>
    <property type="project" value="InterPro"/>
</dbReference>
<name>A0A166LCF0_9AGAM</name>
<dbReference type="InterPro" id="IPR007867">
    <property type="entry name" value="GMC_OxRtase_C"/>
</dbReference>
<sequence length="610" mass="65716">MAGAAEYDIIFAGGGTAGCLTASRLASADPSLKILVIEGGMHTKDLPAHTQPARYFSHLAPTSTTVTFNVGAPAPELEGRQIVTPSGRCVGGGSSINFTMYTRGQCSDYDDWERVHGNPGWGSADLLPLLKKTENYQIGDPKIDPKLNRTHGFSGPLKVSYGGAFPNVAKGFLDAAKGYDKAYEPTDDINGMLEETSVNKYGVWIDPETGKRQDVPHHFIYNKDHNNLTLLAGKHVNHVVFEGTRAVGVEYTNDVISHPDSDQTPIIAKAAKLVVLSAGTFGSSQILERSGIGAKKVLEEVGVKQLVDLPGVGENYQDHNVIFAPFLASPESETLDSIFRNEKDEVDKLVAQWEKDGKGLMANNGLDAGVKLRPTTEQLKELGPQFEKQWAEYFANAPDKPVLYIGSLSAYVGDPSIASARKYFSIGYYTQYPVSRGSLHITSASDQRVPPDYQPGFLRDEADIATLRWGYKKSREIARRMNNYQGEFVGPGHPTFPTGSAAACGPETSGPVAIDAPDIVYSDEDDAALDSFSRQAVQTAWHSLGTCSMMKREKGGVVDAQLNVYGVEGLKVADISIAPSNVAANTYSTALTIGEKAAVIIANELGLEGF</sequence>
<keyword evidence="8" id="KW-1185">Reference proteome</keyword>
<feature type="domain" description="Glucose-methanol-choline oxidoreductase N-terminal" evidence="6">
    <location>
        <begin position="279"/>
        <end position="293"/>
    </location>
</feature>
<evidence type="ECO:0000313" key="7">
    <source>
        <dbReference type="EMBL" id="KZP22808.1"/>
    </source>
</evidence>
<evidence type="ECO:0000256" key="2">
    <source>
        <dbReference type="ARBA" id="ARBA00010790"/>
    </source>
</evidence>
<dbReference type="Gene3D" id="3.50.50.60">
    <property type="entry name" value="FAD/NAD(P)-binding domain"/>
    <property type="match status" value="1"/>
</dbReference>
<reference evidence="7 8" key="1">
    <citation type="journal article" date="2016" name="Mol. Biol. Evol.">
        <title>Comparative Genomics of Early-Diverging Mushroom-Forming Fungi Provides Insights into the Origins of Lignocellulose Decay Capabilities.</title>
        <authorList>
            <person name="Nagy L.G."/>
            <person name="Riley R."/>
            <person name="Tritt A."/>
            <person name="Adam C."/>
            <person name="Daum C."/>
            <person name="Floudas D."/>
            <person name="Sun H."/>
            <person name="Yadav J.S."/>
            <person name="Pangilinan J."/>
            <person name="Larsson K.H."/>
            <person name="Matsuura K."/>
            <person name="Barry K."/>
            <person name="Labutti K."/>
            <person name="Kuo R."/>
            <person name="Ohm R.A."/>
            <person name="Bhattacharya S.S."/>
            <person name="Shirouzu T."/>
            <person name="Yoshinaga Y."/>
            <person name="Martin F.M."/>
            <person name="Grigoriev I.V."/>
            <person name="Hibbett D.S."/>
        </authorList>
    </citation>
    <scope>NUCLEOTIDE SEQUENCE [LARGE SCALE GENOMIC DNA]</scope>
    <source>
        <strain evidence="7 8">CBS 109695</strain>
    </source>
</reference>
<dbReference type="AlphaFoldDB" id="A0A166LCF0"/>
<dbReference type="InterPro" id="IPR036188">
    <property type="entry name" value="FAD/NAD-bd_sf"/>
</dbReference>
<dbReference type="SUPFAM" id="SSF54373">
    <property type="entry name" value="FAD-linked reductases, C-terminal domain"/>
    <property type="match status" value="1"/>
</dbReference>
<dbReference type="PROSITE" id="PS00624">
    <property type="entry name" value="GMC_OXRED_2"/>
    <property type="match status" value="1"/>
</dbReference>
<accession>A0A166LCF0</accession>
<dbReference type="PANTHER" id="PTHR11552">
    <property type="entry name" value="GLUCOSE-METHANOL-CHOLINE GMC OXIDOREDUCTASE"/>
    <property type="match status" value="1"/>
</dbReference>
<dbReference type="PANTHER" id="PTHR11552:SF78">
    <property type="entry name" value="GLUCOSE-METHANOL-CHOLINE OXIDOREDUCTASE N-TERMINAL DOMAIN-CONTAINING PROTEIN"/>
    <property type="match status" value="1"/>
</dbReference>
<evidence type="ECO:0000256" key="4">
    <source>
        <dbReference type="RuleBase" id="RU003968"/>
    </source>
</evidence>
<comment type="similarity">
    <text evidence="2 4">Belongs to the GMC oxidoreductase family.</text>
</comment>
<dbReference type="Proteomes" id="UP000076532">
    <property type="component" value="Unassembled WGS sequence"/>
</dbReference>
<evidence type="ECO:0000256" key="3">
    <source>
        <dbReference type="PIRSR" id="PIRSR000137-2"/>
    </source>
</evidence>
<feature type="binding site" evidence="3">
    <location>
        <position position="236"/>
    </location>
    <ligand>
        <name>FAD</name>
        <dbReference type="ChEBI" id="CHEBI:57692"/>
    </ligand>
</feature>
<comment type="cofactor">
    <cofactor evidence="1 3">
        <name>FAD</name>
        <dbReference type="ChEBI" id="CHEBI:57692"/>
    </cofactor>
</comment>
<dbReference type="SUPFAM" id="SSF51905">
    <property type="entry name" value="FAD/NAD(P)-binding domain"/>
    <property type="match status" value="1"/>
</dbReference>
<dbReference type="PIRSF" id="PIRSF000137">
    <property type="entry name" value="Alcohol_oxidase"/>
    <property type="match status" value="1"/>
</dbReference>
<dbReference type="PROSITE" id="PS00623">
    <property type="entry name" value="GMC_OXRED_1"/>
    <property type="match status" value="1"/>
</dbReference>
<dbReference type="Pfam" id="PF00732">
    <property type="entry name" value="GMC_oxred_N"/>
    <property type="match status" value="1"/>
</dbReference>
<gene>
    <name evidence="7" type="ORF">FIBSPDRAFT_738594</name>
</gene>
<keyword evidence="3 4" id="KW-0274">FAD</keyword>
<dbReference type="GO" id="GO:0050660">
    <property type="term" value="F:flavin adenine dinucleotide binding"/>
    <property type="evidence" value="ECO:0007669"/>
    <property type="project" value="InterPro"/>
</dbReference>
<evidence type="ECO:0000256" key="1">
    <source>
        <dbReference type="ARBA" id="ARBA00001974"/>
    </source>
</evidence>
<dbReference type="InterPro" id="IPR000172">
    <property type="entry name" value="GMC_OxRdtase_N"/>
</dbReference>
<feature type="binding site" evidence="3">
    <location>
        <begin position="541"/>
        <end position="542"/>
    </location>
    <ligand>
        <name>FAD</name>
        <dbReference type="ChEBI" id="CHEBI:57692"/>
    </ligand>
</feature>
<dbReference type="OrthoDB" id="269227at2759"/>
<feature type="domain" description="Glucose-methanol-choline oxidoreductase N-terminal" evidence="5">
    <location>
        <begin position="87"/>
        <end position="110"/>
    </location>
</feature>
<organism evidence="7 8">
    <name type="scientific">Athelia psychrophila</name>
    <dbReference type="NCBI Taxonomy" id="1759441"/>
    <lineage>
        <taxon>Eukaryota</taxon>
        <taxon>Fungi</taxon>
        <taxon>Dikarya</taxon>
        <taxon>Basidiomycota</taxon>
        <taxon>Agaricomycotina</taxon>
        <taxon>Agaricomycetes</taxon>
        <taxon>Agaricomycetidae</taxon>
        <taxon>Atheliales</taxon>
        <taxon>Atheliaceae</taxon>
        <taxon>Athelia</taxon>
    </lineage>
</organism>
<keyword evidence="4" id="KW-0285">Flavoprotein</keyword>
<dbReference type="Gene3D" id="3.30.560.10">
    <property type="entry name" value="Glucose Oxidase, domain 3"/>
    <property type="match status" value="1"/>
</dbReference>
<evidence type="ECO:0000259" key="6">
    <source>
        <dbReference type="PROSITE" id="PS00624"/>
    </source>
</evidence>
<proteinExistence type="inferred from homology"/>